<sequence length="143" mass="16019">MRCNSDDDELYGHALMASCSPGIYPESLDDMPFESASDSAPNQDGCALSKSSFANLLHHSERLNLDGEITPVMVWQMILEHPRFSEFTLEDFERIRQSLGGKVRCYGFGAVFEEFEVRDILDGFVLSKDIVMSGIITPNLGQY</sequence>
<protein>
    <submittedName>
        <fullName evidence="1">Uncharacterized protein</fullName>
    </submittedName>
</protein>
<accession>A0A0C3CF03</accession>
<keyword evidence="2" id="KW-1185">Reference proteome</keyword>
<evidence type="ECO:0000313" key="1">
    <source>
        <dbReference type="EMBL" id="KIM97518.1"/>
    </source>
</evidence>
<dbReference type="Gene3D" id="1.10.238.100">
    <property type="entry name" value="YAP1 redox domain. Chain B"/>
    <property type="match status" value="1"/>
</dbReference>
<gene>
    <name evidence="1" type="ORF">OIDMADRAFT_20594</name>
</gene>
<reference evidence="2" key="2">
    <citation type="submission" date="2015-01" db="EMBL/GenBank/DDBJ databases">
        <title>Evolutionary Origins and Diversification of the Mycorrhizal Mutualists.</title>
        <authorList>
            <consortium name="DOE Joint Genome Institute"/>
            <consortium name="Mycorrhizal Genomics Consortium"/>
            <person name="Kohler A."/>
            <person name="Kuo A."/>
            <person name="Nagy L.G."/>
            <person name="Floudas D."/>
            <person name="Copeland A."/>
            <person name="Barry K.W."/>
            <person name="Cichocki N."/>
            <person name="Veneault-Fourrey C."/>
            <person name="LaButti K."/>
            <person name="Lindquist E.A."/>
            <person name="Lipzen A."/>
            <person name="Lundell T."/>
            <person name="Morin E."/>
            <person name="Murat C."/>
            <person name="Riley R."/>
            <person name="Ohm R."/>
            <person name="Sun H."/>
            <person name="Tunlid A."/>
            <person name="Henrissat B."/>
            <person name="Grigoriev I.V."/>
            <person name="Hibbett D.S."/>
            <person name="Martin F."/>
        </authorList>
    </citation>
    <scope>NUCLEOTIDE SEQUENCE [LARGE SCALE GENOMIC DNA]</scope>
    <source>
        <strain evidence="2">Zn</strain>
    </source>
</reference>
<dbReference type="OrthoDB" id="2590011at2759"/>
<proteinExistence type="predicted"/>
<dbReference type="EMBL" id="KN832882">
    <property type="protein sequence ID" value="KIM97518.1"/>
    <property type="molecule type" value="Genomic_DNA"/>
</dbReference>
<dbReference type="InParanoid" id="A0A0C3CF03"/>
<reference evidence="1 2" key="1">
    <citation type="submission" date="2014-04" db="EMBL/GenBank/DDBJ databases">
        <authorList>
            <consortium name="DOE Joint Genome Institute"/>
            <person name="Kuo A."/>
            <person name="Martino E."/>
            <person name="Perotto S."/>
            <person name="Kohler A."/>
            <person name="Nagy L.G."/>
            <person name="Floudas D."/>
            <person name="Copeland A."/>
            <person name="Barry K.W."/>
            <person name="Cichocki N."/>
            <person name="Veneault-Fourrey C."/>
            <person name="LaButti K."/>
            <person name="Lindquist E.A."/>
            <person name="Lipzen A."/>
            <person name="Lundell T."/>
            <person name="Morin E."/>
            <person name="Murat C."/>
            <person name="Sun H."/>
            <person name="Tunlid A."/>
            <person name="Henrissat B."/>
            <person name="Grigoriev I.V."/>
            <person name="Hibbett D.S."/>
            <person name="Martin F."/>
            <person name="Nordberg H.P."/>
            <person name="Cantor M.N."/>
            <person name="Hua S.X."/>
        </authorList>
    </citation>
    <scope>NUCLEOTIDE SEQUENCE [LARGE SCALE GENOMIC DNA]</scope>
    <source>
        <strain evidence="1 2">Zn</strain>
    </source>
</reference>
<name>A0A0C3CF03_OIDMZ</name>
<evidence type="ECO:0000313" key="2">
    <source>
        <dbReference type="Proteomes" id="UP000054321"/>
    </source>
</evidence>
<dbReference type="Proteomes" id="UP000054321">
    <property type="component" value="Unassembled WGS sequence"/>
</dbReference>
<dbReference type="AlphaFoldDB" id="A0A0C3CF03"/>
<organism evidence="1 2">
    <name type="scientific">Oidiodendron maius (strain Zn)</name>
    <dbReference type="NCBI Taxonomy" id="913774"/>
    <lineage>
        <taxon>Eukaryota</taxon>
        <taxon>Fungi</taxon>
        <taxon>Dikarya</taxon>
        <taxon>Ascomycota</taxon>
        <taxon>Pezizomycotina</taxon>
        <taxon>Leotiomycetes</taxon>
        <taxon>Leotiomycetes incertae sedis</taxon>
        <taxon>Myxotrichaceae</taxon>
        <taxon>Oidiodendron</taxon>
    </lineage>
</organism>
<dbReference type="HOGENOM" id="CLU_1916935_0_0_1"/>